<keyword evidence="3" id="KW-1185">Reference proteome</keyword>
<proteinExistence type="predicted"/>
<dbReference type="Pfam" id="PF13480">
    <property type="entry name" value="Acetyltransf_6"/>
    <property type="match status" value="1"/>
</dbReference>
<sequence length="400" mass="43662">MRAKLVRLAEVTDADWMRWSALAERSAEPNLAFDPRFLMSDQEGDTDDYLFVIAEEAGEWFGLLRVFAMALSPSVDIPAYGTWDPPLFGASHPLLDRARAAEALSTLARGLRPLLRTGYLSLRGYPATGPLAEALGAVRRQRAIGAVVTQSHASAWVDVAAQHASGSPADRVGPAQIDIDHHNADTRKKLRRAARRLAETAGGSLTLRDASDDPEAVERFIAMQRSGWKGDAQRGGTAVALDHGMEVRFRRKLAAFRGTDDLIVLELWAGDVPVHSSVYLVEGRVAEGYLDAYQHEFGAFSAGKLGRTAAFAYLRRLPRLTAVNPGIYDYYPDAAKVYPDRREYIDVIIGVGVVPSLLTGLLLRADASSLRRRAVIVASNADRFAMRAVGAVKRRVKPGS</sequence>
<evidence type="ECO:0000259" key="1">
    <source>
        <dbReference type="Pfam" id="PF13480"/>
    </source>
</evidence>
<dbReference type="EMBL" id="JYIZ01000040">
    <property type="protein sequence ID" value="KJL42717.1"/>
    <property type="molecule type" value="Genomic_DNA"/>
</dbReference>
<evidence type="ECO:0000313" key="3">
    <source>
        <dbReference type="Proteomes" id="UP000033956"/>
    </source>
</evidence>
<dbReference type="Proteomes" id="UP000033956">
    <property type="component" value="Unassembled WGS sequence"/>
</dbReference>
<dbReference type="STRING" id="92835.RS81_01058"/>
<dbReference type="SUPFAM" id="SSF55729">
    <property type="entry name" value="Acyl-CoA N-acyltransferases (Nat)"/>
    <property type="match status" value="1"/>
</dbReference>
<evidence type="ECO:0000313" key="2">
    <source>
        <dbReference type="EMBL" id="KJL42717.1"/>
    </source>
</evidence>
<feature type="domain" description="BioF2-like acetyltransferase" evidence="1">
    <location>
        <begin position="185"/>
        <end position="314"/>
    </location>
</feature>
<dbReference type="OrthoDB" id="4816997at2"/>
<accession>A0A0M2HER2</accession>
<protein>
    <recommendedName>
        <fullName evidence="1">BioF2-like acetyltransferase domain-containing protein</fullName>
    </recommendedName>
</protein>
<organism evidence="2 3">
    <name type="scientific">Microbacterium terrae</name>
    <dbReference type="NCBI Taxonomy" id="69369"/>
    <lineage>
        <taxon>Bacteria</taxon>
        <taxon>Bacillati</taxon>
        <taxon>Actinomycetota</taxon>
        <taxon>Actinomycetes</taxon>
        <taxon>Micrococcales</taxon>
        <taxon>Microbacteriaceae</taxon>
        <taxon>Microbacterium</taxon>
    </lineage>
</organism>
<gene>
    <name evidence="2" type="ORF">RS81_01058</name>
</gene>
<dbReference type="InterPro" id="IPR038740">
    <property type="entry name" value="BioF2-like_GNAT_dom"/>
</dbReference>
<dbReference type="PATRIC" id="fig|92835.4.peg.1080"/>
<comment type="caution">
    <text evidence="2">The sequence shown here is derived from an EMBL/GenBank/DDBJ whole genome shotgun (WGS) entry which is preliminary data.</text>
</comment>
<name>A0A0M2HER2_9MICO</name>
<dbReference type="RefSeq" id="WP_157003957.1">
    <property type="nucleotide sequence ID" value="NZ_BAAAUP010000003.1"/>
</dbReference>
<dbReference type="InterPro" id="IPR016181">
    <property type="entry name" value="Acyl_CoA_acyltransferase"/>
</dbReference>
<reference evidence="2 3" key="1">
    <citation type="submission" date="2015-02" db="EMBL/GenBank/DDBJ databases">
        <title>Draft genome sequences of ten Microbacterium spp. with emphasis on heavy metal contaminated environments.</title>
        <authorList>
            <person name="Corretto E."/>
        </authorList>
    </citation>
    <scope>NUCLEOTIDE SEQUENCE [LARGE SCALE GENOMIC DNA]</scope>
    <source>
        <strain evidence="2 3">DSM 12510</strain>
    </source>
</reference>
<dbReference type="AlphaFoldDB" id="A0A0M2HER2"/>